<gene>
    <name evidence="2" type="ORF">GCM10009721_33280</name>
</gene>
<comment type="caution">
    <text evidence="2">The sequence shown here is derived from an EMBL/GenBank/DDBJ whole genome shotgun (WGS) entry which is preliminary data.</text>
</comment>
<name>A0ABQ2IAG3_9MICO</name>
<dbReference type="EMBL" id="BMNZ01000006">
    <property type="protein sequence ID" value="GGN03312.1"/>
    <property type="molecule type" value="Genomic_DNA"/>
</dbReference>
<organism evidence="2 3">
    <name type="scientific">Terrabacter tumescens</name>
    <dbReference type="NCBI Taxonomy" id="60443"/>
    <lineage>
        <taxon>Bacteria</taxon>
        <taxon>Bacillati</taxon>
        <taxon>Actinomycetota</taxon>
        <taxon>Actinomycetes</taxon>
        <taxon>Micrococcales</taxon>
        <taxon>Intrasporangiaceae</taxon>
        <taxon>Terrabacter</taxon>
    </lineage>
</organism>
<sequence length="393" mass="42516">MNHQLSAAAPSTPWDEVDLVSVESLLRLSEADGPCVSIYLPTSVQGPDVRLGPSRLRTLVRQAAADLSEAGVDDRVATELLAQLRALESDDDFWQVRAPGLALFVAPGFALHARLPVAPSEQVVVGEAFRLRPLIPLVTPTGGFLVLALAQNRVRLLHGTRETVAELPLSQVPSSMREAIPQEETERHGQSHSGGHTGGRPEQQVHGQGNEADYDKAALERFFRAVDEPLTQRFGRRGEPLVLACVGYYLPIYRQVSRYPALVDRAVEGNPEHRTAGELHAAAWELVAADIAEREQMLQNRFREADGTGLTASDPEQLLAAARDGRVDTLFLATDATTDTTAGAVPNGMLTSAPPDDDGLIDSAVRETIRHGGRCLPLTVLPVPRKAAALLRY</sequence>
<evidence type="ECO:0000313" key="3">
    <source>
        <dbReference type="Proteomes" id="UP000623461"/>
    </source>
</evidence>
<dbReference type="InterPro" id="IPR041289">
    <property type="entry name" value="Bact_RF_family3"/>
</dbReference>
<dbReference type="Pfam" id="PF18845">
    <property type="entry name" value="baeRF_family3"/>
    <property type="match status" value="1"/>
</dbReference>
<proteinExistence type="predicted"/>
<feature type="region of interest" description="Disordered" evidence="1">
    <location>
        <begin position="173"/>
        <end position="209"/>
    </location>
</feature>
<keyword evidence="3" id="KW-1185">Reference proteome</keyword>
<protein>
    <recommendedName>
        <fullName evidence="4">Peptide chain release factor 1</fullName>
    </recommendedName>
</protein>
<evidence type="ECO:0000256" key="1">
    <source>
        <dbReference type="SAM" id="MobiDB-lite"/>
    </source>
</evidence>
<dbReference type="RefSeq" id="WP_052358990.1">
    <property type="nucleotide sequence ID" value="NZ_BMNZ01000006.1"/>
</dbReference>
<reference evidence="3" key="1">
    <citation type="journal article" date="2019" name="Int. J. Syst. Evol. Microbiol.">
        <title>The Global Catalogue of Microorganisms (GCM) 10K type strain sequencing project: providing services to taxonomists for standard genome sequencing and annotation.</title>
        <authorList>
            <consortium name="The Broad Institute Genomics Platform"/>
            <consortium name="The Broad Institute Genome Sequencing Center for Infectious Disease"/>
            <person name="Wu L."/>
            <person name="Ma J."/>
        </authorList>
    </citation>
    <scope>NUCLEOTIDE SEQUENCE [LARGE SCALE GENOMIC DNA]</scope>
    <source>
        <strain evidence="3">JCM 1365</strain>
    </source>
</reference>
<accession>A0ABQ2IAG3</accession>
<evidence type="ECO:0008006" key="4">
    <source>
        <dbReference type="Google" id="ProtNLM"/>
    </source>
</evidence>
<dbReference type="Proteomes" id="UP000623461">
    <property type="component" value="Unassembled WGS sequence"/>
</dbReference>
<evidence type="ECO:0000313" key="2">
    <source>
        <dbReference type="EMBL" id="GGN03312.1"/>
    </source>
</evidence>